<reference evidence="3 4" key="1">
    <citation type="submission" date="2023-07" db="EMBL/GenBank/DDBJ databases">
        <title>Sorghum-associated microbial communities from plants grown in Nebraska, USA.</title>
        <authorList>
            <person name="Schachtman D."/>
        </authorList>
    </citation>
    <scope>NUCLEOTIDE SEQUENCE [LARGE SCALE GENOMIC DNA]</scope>
    <source>
        <strain evidence="3 4">BE187</strain>
    </source>
</reference>
<evidence type="ECO:0000256" key="1">
    <source>
        <dbReference type="SAM" id="MobiDB-lite"/>
    </source>
</evidence>
<organism evidence="3 4">
    <name type="scientific">Agrilutibacter niabensis</name>
    <dbReference type="NCBI Taxonomy" id="380628"/>
    <lineage>
        <taxon>Bacteria</taxon>
        <taxon>Pseudomonadati</taxon>
        <taxon>Pseudomonadota</taxon>
        <taxon>Gammaproteobacteria</taxon>
        <taxon>Lysobacterales</taxon>
        <taxon>Lysobacteraceae</taxon>
        <taxon>Agrilutibacter</taxon>
    </lineage>
</organism>
<sequence>MDRSAIRYSTSVLLCSLLVACRWQSSTPATETTGQFGGGTGTYTAQCSGDLPDWISDHPPQADASGDANPSEPGVQKSFQLAQAYPLGVPVITNDAQGQPHITSWNPPAAETNGPWRTSSDLSIAAQRDSYLAALKAYILQGMSDPGIDFNAAKNNSNWASRKWYHVPMMTASANGRREPYHGVTNERPLKASEQTHWLTSGGDLRAVAVGYYNSLGGYTIGQVFPSYDLAQTNPSAAHFIDGTVVFKLLFAEYVPSRIQAPDPLAHAPRWFVQVPSNSAAPPIEVRLLQVDIAVKDDHFSGKTGWVFATYAYDERLFPAEANAWRRLTPIGVQWGNDPTVTGTAITALQESWINPDTPPAFRDHVGRAGRLIGPVDNPRSSCLSCHSTAQVDMAQAGNVAGMFATQSIPPNSCSTPMAWFRNLSSGPGGSVAFGRMPANNCPVDVATTGLTSLDYSLQLQVGIVSVFGFQNPNPCADYAQAHYAATNAMALRRNQEQMRQSPDRERQFLRELPAQSQRVKITRDGKLLSREIPPEHRR</sequence>
<dbReference type="Proteomes" id="UP001267878">
    <property type="component" value="Unassembled WGS sequence"/>
</dbReference>
<accession>A0ABU1VR75</accession>
<feature type="chain" id="PRO_5045528416" description="Cytochrome c domain-containing protein" evidence="2">
    <location>
        <begin position="26"/>
        <end position="539"/>
    </location>
</feature>
<dbReference type="PROSITE" id="PS51257">
    <property type="entry name" value="PROKAR_LIPOPROTEIN"/>
    <property type="match status" value="1"/>
</dbReference>
<evidence type="ECO:0000256" key="2">
    <source>
        <dbReference type="SAM" id="SignalP"/>
    </source>
</evidence>
<gene>
    <name evidence="3" type="ORF">J2X04_002109</name>
</gene>
<keyword evidence="4" id="KW-1185">Reference proteome</keyword>
<proteinExistence type="predicted"/>
<keyword evidence="2" id="KW-0732">Signal</keyword>
<comment type="caution">
    <text evidence="3">The sequence shown here is derived from an EMBL/GenBank/DDBJ whole genome shotgun (WGS) entry which is preliminary data.</text>
</comment>
<evidence type="ECO:0000313" key="4">
    <source>
        <dbReference type="Proteomes" id="UP001267878"/>
    </source>
</evidence>
<feature type="region of interest" description="Disordered" evidence="1">
    <location>
        <begin position="92"/>
        <end position="118"/>
    </location>
</feature>
<name>A0ABU1VR75_9GAMM</name>
<dbReference type="RefSeq" id="WP_310054113.1">
    <property type="nucleotide sequence ID" value="NZ_JAVDVW010000002.1"/>
</dbReference>
<evidence type="ECO:0008006" key="5">
    <source>
        <dbReference type="Google" id="ProtNLM"/>
    </source>
</evidence>
<feature type="compositionally biased region" description="Polar residues" evidence="1">
    <location>
        <begin position="94"/>
        <end position="106"/>
    </location>
</feature>
<dbReference type="EMBL" id="JAVDVW010000002">
    <property type="protein sequence ID" value="MDR7099728.1"/>
    <property type="molecule type" value="Genomic_DNA"/>
</dbReference>
<protein>
    <recommendedName>
        <fullName evidence="5">Cytochrome c domain-containing protein</fullName>
    </recommendedName>
</protein>
<feature type="signal peptide" evidence="2">
    <location>
        <begin position="1"/>
        <end position="25"/>
    </location>
</feature>
<feature type="region of interest" description="Disordered" evidence="1">
    <location>
        <begin position="49"/>
        <end position="75"/>
    </location>
</feature>
<evidence type="ECO:0000313" key="3">
    <source>
        <dbReference type="EMBL" id="MDR7099728.1"/>
    </source>
</evidence>